<dbReference type="AlphaFoldDB" id="A0A699K6M2"/>
<dbReference type="EMBL" id="BKCJ010488496">
    <property type="protein sequence ID" value="GFA79091.1"/>
    <property type="molecule type" value="Genomic_DNA"/>
</dbReference>
<protein>
    <submittedName>
        <fullName evidence="2">Uncharacterized protein</fullName>
    </submittedName>
</protein>
<accession>A0A699K6M2</accession>
<reference evidence="2" key="1">
    <citation type="journal article" date="2019" name="Sci. Rep.">
        <title>Draft genome of Tanacetum cinerariifolium, the natural source of mosquito coil.</title>
        <authorList>
            <person name="Yamashiro T."/>
            <person name="Shiraishi A."/>
            <person name="Satake H."/>
            <person name="Nakayama K."/>
        </authorList>
    </citation>
    <scope>NUCLEOTIDE SEQUENCE</scope>
</reference>
<organism evidence="2">
    <name type="scientific">Tanacetum cinerariifolium</name>
    <name type="common">Dalmatian daisy</name>
    <name type="synonym">Chrysanthemum cinerariifolium</name>
    <dbReference type="NCBI Taxonomy" id="118510"/>
    <lineage>
        <taxon>Eukaryota</taxon>
        <taxon>Viridiplantae</taxon>
        <taxon>Streptophyta</taxon>
        <taxon>Embryophyta</taxon>
        <taxon>Tracheophyta</taxon>
        <taxon>Spermatophyta</taxon>
        <taxon>Magnoliopsida</taxon>
        <taxon>eudicotyledons</taxon>
        <taxon>Gunneridae</taxon>
        <taxon>Pentapetalae</taxon>
        <taxon>asterids</taxon>
        <taxon>campanulids</taxon>
        <taxon>Asterales</taxon>
        <taxon>Asteraceae</taxon>
        <taxon>Asteroideae</taxon>
        <taxon>Anthemideae</taxon>
        <taxon>Anthemidinae</taxon>
        <taxon>Tanacetum</taxon>
    </lineage>
</organism>
<gene>
    <name evidence="2" type="ORF">Tci_651063</name>
</gene>
<proteinExistence type="predicted"/>
<evidence type="ECO:0000313" key="2">
    <source>
        <dbReference type="EMBL" id="GFA79091.1"/>
    </source>
</evidence>
<comment type="caution">
    <text evidence="2">The sequence shown here is derived from an EMBL/GenBank/DDBJ whole genome shotgun (WGS) entry which is preliminary data.</text>
</comment>
<evidence type="ECO:0000256" key="1">
    <source>
        <dbReference type="SAM" id="MobiDB-lite"/>
    </source>
</evidence>
<name>A0A699K6M2_TANCI</name>
<sequence length="115" mass="13016">MVQGYKSQQVIGVPMKDKKIQKKIVMENPNHLSDPNVPKGDQAPTTPDGFAPQWIGEHDPNNNNWWIEWDVPLGGEVDEPMVDPEVEEEVMDEPMVDLEVEEEAWNRVAEPAVAD</sequence>
<feature type="region of interest" description="Disordered" evidence="1">
    <location>
        <begin position="27"/>
        <end position="61"/>
    </location>
</feature>